<dbReference type="RefSeq" id="WP_343919658.1">
    <property type="nucleotide sequence ID" value="NZ_BAAAJT010000002.1"/>
</dbReference>
<keyword evidence="3" id="KW-1185">Reference proteome</keyword>
<dbReference type="InterPro" id="IPR029068">
    <property type="entry name" value="Glyas_Bleomycin-R_OHBP_Dase"/>
</dbReference>
<dbReference type="Gene3D" id="3.10.180.10">
    <property type="entry name" value="2,3-Dihydroxybiphenyl 1,2-Dioxygenase, domain 1"/>
    <property type="match status" value="1"/>
</dbReference>
<sequence length="137" mass="15036">MTRKRQGYGPGRGELVVVVDCADVRRSAGFWTEVLGYLDAGGGSTRYCTLLPADGQGVEVLLQRVPEVKATKNRIHLDLRTPDLDAELARVVGLGARVVSSEPFSEFGWTWHVLEDPDGNEFCVIQPPAEHWAEDAS</sequence>
<proteinExistence type="predicted"/>
<protein>
    <submittedName>
        <fullName evidence="2">VOC family protein</fullName>
    </submittedName>
</protein>
<dbReference type="SUPFAM" id="SSF54593">
    <property type="entry name" value="Glyoxalase/Bleomycin resistance protein/Dihydroxybiphenyl dioxygenase"/>
    <property type="match status" value="1"/>
</dbReference>
<gene>
    <name evidence="2" type="ORF">ACFSDE_14545</name>
</gene>
<organism evidence="2 3">
    <name type="scientific">Nocardioides aestuarii</name>
    <dbReference type="NCBI Taxonomy" id="252231"/>
    <lineage>
        <taxon>Bacteria</taxon>
        <taxon>Bacillati</taxon>
        <taxon>Actinomycetota</taxon>
        <taxon>Actinomycetes</taxon>
        <taxon>Propionibacteriales</taxon>
        <taxon>Nocardioidaceae</taxon>
        <taxon>Nocardioides</taxon>
    </lineage>
</organism>
<dbReference type="Pfam" id="PF18029">
    <property type="entry name" value="Glyoxalase_6"/>
    <property type="match status" value="1"/>
</dbReference>
<evidence type="ECO:0000313" key="3">
    <source>
        <dbReference type="Proteomes" id="UP001597351"/>
    </source>
</evidence>
<dbReference type="Proteomes" id="UP001597351">
    <property type="component" value="Unassembled WGS sequence"/>
</dbReference>
<name>A0ABW4TQU3_9ACTN</name>
<evidence type="ECO:0000259" key="1">
    <source>
        <dbReference type="PROSITE" id="PS51819"/>
    </source>
</evidence>
<dbReference type="PANTHER" id="PTHR35908:SF1">
    <property type="entry name" value="CONSERVED PROTEIN"/>
    <property type="match status" value="1"/>
</dbReference>
<comment type="caution">
    <text evidence="2">The sequence shown here is derived from an EMBL/GenBank/DDBJ whole genome shotgun (WGS) entry which is preliminary data.</text>
</comment>
<reference evidence="3" key="1">
    <citation type="journal article" date="2019" name="Int. J. Syst. Evol. Microbiol.">
        <title>The Global Catalogue of Microorganisms (GCM) 10K type strain sequencing project: providing services to taxonomists for standard genome sequencing and annotation.</title>
        <authorList>
            <consortium name="The Broad Institute Genomics Platform"/>
            <consortium name="The Broad Institute Genome Sequencing Center for Infectious Disease"/>
            <person name="Wu L."/>
            <person name="Ma J."/>
        </authorList>
    </citation>
    <scope>NUCLEOTIDE SEQUENCE [LARGE SCALE GENOMIC DNA]</scope>
    <source>
        <strain evidence="3">CGMCC 1.12477</strain>
    </source>
</reference>
<accession>A0ABW4TQU3</accession>
<dbReference type="EMBL" id="JBHUGD010000003">
    <property type="protein sequence ID" value="MFD1948016.1"/>
    <property type="molecule type" value="Genomic_DNA"/>
</dbReference>
<dbReference type="InterPro" id="IPR041581">
    <property type="entry name" value="Glyoxalase_6"/>
</dbReference>
<feature type="domain" description="VOC" evidence="1">
    <location>
        <begin position="13"/>
        <end position="127"/>
    </location>
</feature>
<dbReference type="PROSITE" id="PS51819">
    <property type="entry name" value="VOC"/>
    <property type="match status" value="1"/>
</dbReference>
<dbReference type="InterPro" id="IPR037523">
    <property type="entry name" value="VOC_core"/>
</dbReference>
<dbReference type="PANTHER" id="PTHR35908">
    <property type="entry name" value="HYPOTHETICAL FUSION PROTEIN"/>
    <property type="match status" value="1"/>
</dbReference>
<evidence type="ECO:0000313" key="2">
    <source>
        <dbReference type="EMBL" id="MFD1948016.1"/>
    </source>
</evidence>